<evidence type="ECO:0000313" key="2">
    <source>
        <dbReference type="Proteomes" id="UP001143910"/>
    </source>
</evidence>
<dbReference type="EMBL" id="JANJQO010000332">
    <property type="protein sequence ID" value="KAJ2978910.1"/>
    <property type="molecule type" value="Genomic_DNA"/>
</dbReference>
<name>A0ACC1NIZ8_9HYPO</name>
<reference evidence="1" key="1">
    <citation type="submission" date="2022-08" db="EMBL/GenBank/DDBJ databases">
        <title>Genome Sequence of Lecanicillium fungicola.</title>
        <authorList>
            <person name="Buettner E."/>
        </authorList>
    </citation>
    <scope>NUCLEOTIDE SEQUENCE</scope>
    <source>
        <strain evidence="1">Babe33</strain>
    </source>
</reference>
<dbReference type="Proteomes" id="UP001143910">
    <property type="component" value="Unassembled WGS sequence"/>
</dbReference>
<evidence type="ECO:0000313" key="1">
    <source>
        <dbReference type="EMBL" id="KAJ2978910.1"/>
    </source>
</evidence>
<proteinExistence type="predicted"/>
<organism evidence="1 2">
    <name type="scientific">Zarea fungicola</name>
    <dbReference type="NCBI Taxonomy" id="93591"/>
    <lineage>
        <taxon>Eukaryota</taxon>
        <taxon>Fungi</taxon>
        <taxon>Dikarya</taxon>
        <taxon>Ascomycota</taxon>
        <taxon>Pezizomycotina</taxon>
        <taxon>Sordariomycetes</taxon>
        <taxon>Hypocreomycetidae</taxon>
        <taxon>Hypocreales</taxon>
        <taxon>Cordycipitaceae</taxon>
        <taxon>Zarea</taxon>
    </lineage>
</organism>
<accession>A0ACC1NIZ8</accession>
<keyword evidence="2" id="KW-1185">Reference proteome</keyword>
<comment type="caution">
    <text evidence="1">The sequence shown here is derived from an EMBL/GenBank/DDBJ whole genome shotgun (WGS) entry which is preliminary data.</text>
</comment>
<protein>
    <submittedName>
        <fullName evidence="1">Uncharacterized protein</fullName>
    </submittedName>
</protein>
<sequence>MNDFLSRLNVSTIDQARTLPSSLLQQVNAEQVAASGYGGFTYGPVVDGDFTPALPAQLLQRGQFDAQVSILTGQCANEGLLFTSPNTQSPSGARDQVQSIFPSLRGLPQQLEYLIQTLYGENPSKPPTARDSIGRVALMISEGGVGVNTVALHNAFPNSYGYLFAVPPRVARRRLCIHVLQWSCSKR</sequence>
<gene>
    <name evidence="1" type="ORF">NQ176_g3554</name>
</gene>